<dbReference type="PANTHER" id="PTHR13799">
    <property type="entry name" value="NGG1 INTERACTING FACTOR 3"/>
    <property type="match status" value="1"/>
</dbReference>
<dbReference type="Proteomes" id="UP000294832">
    <property type="component" value="Unassembled WGS sequence"/>
</dbReference>
<evidence type="ECO:0000256" key="2">
    <source>
        <dbReference type="ARBA" id="ARBA00022112"/>
    </source>
</evidence>
<feature type="binding site" evidence="4">
    <location>
        <position position="87"/>
    </location>
    <ligand>
        <name>a divalent metal cation</name>
        <dbReference type="ChEBI" id="CHEBI:60240"/>
        <label>1</label>
    </ligand>
</feature>
<feature type="binding site" evidence="4">
    <location>
        <position position="88"/>
    </location>
    <ligand>
        <name>a divalent metal cation</name>
        <dbReference type="ChEBI" id="CHEBI:60240"/>
        <label>1</label>
    </ligand>
</feature>
<evidence type="ECO:0000313" key="5">
    <source>
        <dbReference type="EMBL" id="TCN83650.1"/>
    </source>
</evidence>
<evidence type="ECO:0000256" key="3">
    <source>
        <dbReference type="ARBA" id="ARBA00022723"/>
    </source>
</evidence>
<sequence length="274" mass="30786">MLQPRFLYLCYHQQQQQFFALDNNMQRAELETYLQTFLQVEKFRDYAPNGLQVEGRSRIARIVTGVTACQPLIDAAISWQADAVLVHHGFFWKSEPQVLVGMKQRRIKALLAHDINLFAYHLPLDAHPKVGNNIALALQLALIDAQPVSDLPQELLWRGQLSQEMSPEGLAEWITKRLGRAPLHLPASNTVIRAVAWCTGGAQDYIDQASALGVDAFISGEVSERTFHSAAEQGIHYYAAGHHATERYGIQALGEHLAQQFGLEHRFIDIDNPV</sequence>
<dbReference type="Pfam" id="PF01784">
    <property type="entry name" value="DUF34_NIF3"/>
    <property type="match status" value="1"/>
</dbReference>
<proteinExistence type="inferred from homology"/>
<dbReference type="FunFam" id="3.40.1390.30:FF:000002">
    <property type="entry name" value="Nif3-like dinuclear metal center protein"/>
    <property type="match status" value="1"/>
</dbReference>
<keyword evidence="3 4" id="KW-0479">Metal-binding</keyword>
<dbReference type="EMBL" id="SLWF01000014">
    <property type="protein sequence ID" value="TCN83650.1"/>
    <property type="molecule type" value="Genomic_DNA"/>
</dbReference>
<feature type="binding site" evidence="4">
    <location>
        <position position="242"/>
    </location>
    <ligand>
        <name>a divalent metal cation</name>
        <dbReference type="ChEBI" id="CHEBI:60240"/>
        <label>1</label>
    </ligand>
</feature>
<dbReference type="AlphaFoldDB" id="A0A4R2F8I1"/>
<organism evidence="5 6">
    <name type="scientific">Shewanella fodinae</name>
    <dbReference type="NCBI Taxonomy" id="552357"/>
    <lineage>
        <taxon>Bacteria</taxon>
        <taxon>Pseudomonadati</taxon>
        <taxon>Pseudomonadota</taxon>
        <taxon>Gammaproteobacteria</taxon>
        <taxon>Alteromonadales</taxon>
        <taxon>Shewanellaceae</taxon>
        <taxon>Shewanella</taxon>
    </lineage>
</organism>
<protein>
    <recommendedName>
        <fullName evidence="2">GTP cyclohydrolase 1 type 2 homolog</fullName>
    </recommendedName>
</protein>
<evidence type="ECO:0000256" key="1">
    <source>
        <dbReference type="ARBA" id="ARBA00006964"/>
    </source>
</evidence>
<dbReference type="InterPro" id="IPR002678">
    <property type="entry name" value="DUF34/NIF3"/>
</dbReference>
<dbReference type="InterPro" id="IPR036069">
    <property type="entry name" value="DUF34/NIF3_sf"/>
</dbReference>
<keyword evidence="6" id="KW-1185">Reference proteome</keyword>
<feature type="binding site" evidence="4">
    <location>
        <position position="246"/>
    </location>
    <ligand>
        <name>a divalent metal cation</name>
        <dbReference type="ChEBI" id="CHEBI:60240"/>
        <label>1</label>
    </ligand>
</feature>
<dbReference type="NCBIfam" id="TIGR00486">
    <property type="entry name" value="YbgI_SA1388"/>
    <property type="match status" value="1"/>
</dbReference>
<dbReference type="Gene3D" id="3.40.1390.30">
    <property type="entry name" value="NIF3 (NGG1p interacting factor 3)-like"/>
    <property type="match status" value="2"/>
</dbReference>
<reference evidence="5 6" key="1">
    <citation type="submission" date="2019-03" db="EMBL/GenBank/DDBJ databases">
        <title>Freshwater and sediment microbial communities from various areas in North America, analyzing microbe dynamics in response to fracking.</title>
        <authorList>
            <person name="Lamendella R."/>
        </authorList>
    </citation>
    <scope>NUCLEOTIDE SEQUENCE [LARGE SCALE GENOMIC DNA]</scope>
    <source>
        <strain evidence="5 6">74A</strain>
    </source>
</reference>
<dbReference type="GO" id="GO:0005737">
    <property type="term" value="C:cytoplasm"/>
    <property type="evidence" value="ECO:0007669"/>
    <property type="project" value="TreeGrafter"/>
</dbReference>
<name>A0A4R2F8I1_9GAMM</name>
<dbReference type="PANTHER" id="PTHR13799:SF14">
    <property type="entry name" value="GTP CYCLOHYDROLASE 1 TYPE 2 HOMOLOG"/>
    <property type="match status" value="1"/>
</dbReference>
<feature type="binding site" evidence="4">
    <location>
        <position position="125"/>
    </location>
    <ligand>
        <name>a divalent metal cation</name>
        <dbReference type="ChEBI" id="CHEBI:60240"/>
        <label>1</label>
    </ligand>
</feature>
<comment type="caution">
    <text evidence="5">The sequence shown here is derived from an EMBL/GenBank/DDBJ whole genome shotgun (WGS) entry which is preliminary data.</text>
</comment>
<dbReference type="SUPFAM" id="SSF102705">
    <property type="entry name" value="NIF3 (NGG1p interacting factor 3)-like"/>
    <property type="match status" value="1"/>
</dbReference>
<comment type="similarity">
    <text evidence="1">Belongs to the GTP cyclohydrolase I type 2/NIF3 family.</text>
</comment>
<gene>
    <name evidence="5" type="ORF">EDC91_11446</name>
</gene>
<evidence type="ECO:0000256" key="4">
    <source>
        <dbReference type="PIRSR" id="PIRSR602678-1"/>
    </source>
</evidence>
<accession>A0A4R2F8I1</accession>
<evidence type="ECO:0000313" key="6">
    <source>
        <dbReference type="Proteomes" id="UP000294832"/>
    </source>
</evidence>
<dbReference type="GO" id="GO:0046872">
    <property type="term" value="F:metal ion binding"/>
    <property type="evidence" value="ECO:0007669"/>
    <property type="project" value="UniProtKB-KW"/>
</dbReference>